<evidence type="ECO:0000313" key="2">
    <source>
        <dbReference type="EMBL" id="MFC4825311.1"/>
    </source>
</evidence>
<evidence type="ECO:0000313" key="3">
    <source>
        <dbReference type="Proteomes" id="UP001595945"/>
    </source>
</evidence>
<sequence>MRGTDRDTDRGTVEREASDRSFESELEALVLRAFGEGEDVEGVWDLEYDPEELPDWTVTIDRKDGI</sequence>
<keyword evidence="3" id="KW-1185">Reference proteome</keyword>
<reference evidence="2 3" key="1">
    <citation type="journal article" date="2019" name="Int. J. Syst. Evol. Microbiol.">
        <title>The Global Catalogue of Microorganisms (GCM) 10K type strain sequencing project: providing services to taxonomists for standard genome sequencing and annotation.</title>
        <authorList>
            <consortium name="The Broad Institute Genomics Platform"/>
            <consortium name="The Broad Institute Genome Sequencing Center for Infectious Disease"/>
            <person name="Wu L."/>
            <person name="Ma J."/>
        </authorList>
    </citation>
    <scope>NUCLEOTIDE SEQUENCE [LARGE SCALE GENOMIC DNA]</scope>
    <source>
        <strain evidence="2 3">XZYJ18</strain>
    </source>
</reference>
<protein>
    <recommendedName>
        <fullName evidence="4">Halobacterial output domain-containing protein</fullName>
    </recommendedName>
</protein>
<dbReference type="EMBL" id="JBHSHT010000002">
    <property type="protein sequence ID" value="MFC4825311.1"/>
    <property type="molecule type" value="Genomic_DNA"/>
</dbReference>
<dbReference type="GeneID" id="73043977"/>
<gene>
    <name evidence="2" type="ORF">ACFO9K_13690</name>
</gene>
<evidence type="ECO:0008006" key="4">
    <source>
        <dbReference type="Google" id="ProtNLM"/>
    </source>
</evidence>
<dbReference type="RefSeq" id="WP_254268999.1">
    <property type="nucleotide sequence ID" value="NZ_CP100400.1"/>
</dbReference>
<dbReference type="Proteomes" id="UP001595945">
    <property type="component" value="Unassembled WGS sequence"/>
</dbReference>
<evidence type="ECO:0000256" key="1">
    <source>
        <dbReference type="SAM" id="MobiDB-lite"/>
    </source>
</evidence>
<feature type="region of interest" description="Disordered" evidence="1">
    <location>
        <begin position="1"/>
        <end position="20"/>
    </location>
</feature>
<organism evidence="2 3">
    <name type="scientific">Halorussus aquaticus</name>
    <dbReference type="NCBI Taxonomy" id="2953748"/>
    <lineage>
        <taxon>Archaea</taxon>
        <taxon>Methanobacteriati</taxon>
        <taxon>Methanobacteriota</taxon>
        <taxon>Stenosarchaea group</taxon>
        <taxon>Halobacteria</taxon>
        <taxon>Halobacteriales</taxon>
        <taxon>Haladaptataceae</taxon>
        <taxon>Halorussus</taxon>
    </lineage>
</organism>
<comment type="caution">
    <text evidence="2">The sequence shown here is derived from an EMBL/GenBank/DDBJ whole genome shotgun (WGS) entry which is preliminary data.</text>
</comment>
<name>A0ABD5Q3Q3_9EURY</name>
<proteinExistence type="predicted"/>
<accession>A0ABD5Q3Q3</accession>
<dbReference type="AlphaFoldDB" id="A0ABD5Q3Q3"/>